<sequence>MALWLSRYIIYLKMNKKLRNLFENVLRKLASGDCRQMVVNELNTISKIDINQKFHPDQCGHGVLFNALSEMYTEGRRTAESLMSSYSPGARYQEYLKVSVRTKLPTATIAADKFALELAPVIKRIRREGNTTLQAIADRLTDLEIPTPREGKWYPKTVSKVESRIKKLQQQ</sequence>
<dbReference type="Proteomes" id="UP000256373">
    <property type="component" value="Unassembled WGS sequence"/>
</dbReference>
<dbReference type="GO" id="GO:0000150">
    <property type="term" value="F:DNA strand exchange activity"/>
    <property type="evidence" value="ECO:0007669"/>
    <property type="project" value="InterPro"/>
</dbReference>
<reference evidence="1 2" key="1">
    <citation type="submission" date="2018-07" db="EMBL/GenBank/DDBJ databases">
        <title>Dyadobacter roseus sp. nov., isolated from rose rhizosphere soil.</title>
        <authorList>
            <person name="Chen L."/>
        </authorList>
    </citation>
    <scope>NUCLEOTIDE SEQUENCE [LARGE SCALE GENOMIC DNA]</scope>
    <source>
        <strain evidence="1 2">RS19</strain>
    </source>
</reference>
<protein>
    <recommendedName>
        <fullName evidence="3">Recombinase domain-containing protein</fullName>
    </recommendedName>
</protein>
<dbReference type="EMBL" id="QNUL01000012">
    <property type="protein sequence ID" value="REA60118.1"/>
    <property type="molecule type" value="Genomic_DNA"/>
</dbReference>
<organism evidence="1 2">
    <name type="scientific">Dyadobacter luteus</name>
    <dbReference type="NCBI Taxonomy" id="2259619"/>
    <lineage>
        <taxon>Bacteria</taxon>
        <taxon>Pseudomonadati</taxon>
        <taxon>Bacteroidota</taxon>
        <taxon>Cytophagia</taxon>
        <taxon>Cytophagales</taxon>
        <taxon>Spirosomataceae</taxon>
        <taxon>Dyadobacter</taxon>
    </lineage>
</organism>
<dbReference type="GO" id="GO:0003677">
    <property type="term" value="F:DNA binding"/>
    <property type="evidence" value="ECO:0007669"/>
    <property type="project" value="InterPro"/>
</dbReference>
<name>A0A3D8Y9M9_9BACT</name>
<evidence type="ECO:0000313" key="2">
    <source>
        <dbReference type="Proteomes" id="UP000256373"/>
    </source>
</evidence>
<dbReference type="AlphaFoldDB" id="A0A3D8Y9M9"/>
<gene>
    <name evidence="1" type="ORF">DSL64_15690</name>
</gene>
<comment type="caution">
    <text evidence="1">The sequence shown here is derived from an EMBL/GenBank/DDBJ whole genome shotgun (WGS) entry which is preliminary data.</text>
</comment>
<accession>A0A3D8Y9M9</accession>
<evidence type="ECO:0000313" key="1">
    <source>
        <dbReference type="EMBL" id="REA60118.1"/>
    </source>
</evidence>
<proteinExistence type="predicted"/>
<keyword evidence="2" id="KW-1185">Reference proteome</keyword>
<evidence type="ECO:0008006" key="3">
    <source>
        <dbReference type="Google" id="ProtNLM"/>
    </source>
</evidence>